<comment type="caution">
    <text evidence="1">The sequence shown here is derived from an EMBL/GenBank/DDBJ whole genome shotgun (WGS) entry which is preliminary data.</text>
</comment>
<dbReference type="AlphaFoldDB" id="A0A4Y2IW01"/>
<evidence type="ECO:0000313" key="2">
    <source>
        <dbReference type="Proteomes" id="UP000499080"/>
    </source>
</evidence>
<gene>
    <name evidence="1" type="ORF">AVEN_235550_1</name>
</gene>
<dbReference type="Proteomes" id="UP000499080">
    <property type="component" value="Unassembled WGS sequence"/>
</dbReference>
<sequence>MYEKTPYDVTPCRGEYLRAALGSERCVDRLEKLGSFACSASYKAGELSAIESAVIVVNSDMLTVCVAKSQSTELLSAVNYCLFTLLICARSIVSCYL</sequence>
<name>A0A4Y2IW01_ARAVE</name>
<evidence type="ECO:0000313" key="1">
    <source>
        <dbReference type="EMBL" id="GBM81092.1"/>
    </source>
</evidence>
<organism evidence="1 2">
    <name type="scientific">Araneus ventricosus</name>
    <name type="common">Orbweaver spider</name>
    <name type="synonym">Epeira ventricosa</name>
    <dbReference type="NCBI Taxonomy" id="182803"/>
    <lineage>
        <taxon>Eukaryota</taxon>
        <taxon>Metazoa</taxon>
        <taxon>Ecdysozoa</taxon>
        <taxon>Arthropoda</taxon>
        <taxon>Chelicerata</taxon>
        <taxon>Arachnida</taxon>
        <taxon>Araneae</taxon>
        <taxon>Araneomorphae</taxon>
        <taxon>Entelegynae</taxon>
        <taxon>Araneoidea</taxon>
        <taxon>Araneidae</taxon>
        <taxon>Araneus</taxon>
    </lineage>
</organism>
<protein>
    <submittedName>
        <fullName evidence="1">Uncharacterized protein</fullName>
    </submittedName>
</protein>
<accession>A0A4Y2IW01</accession>
<reference evidence="1 2" key="1">
    <citation type="journal article" date="2019" name="Sci. Rep.">
        <title>Orb-weaving spider Araneus ventricosus genome elucidates the spidroin gene catalogue.</title>
        <authorList>
            <person name="Kono N."/>
            <person name="Nakamura H."/>
            <person name="Ohtoshi R."/>
            <person name="Moran D.A.P."/>
            <person name="Shinohara A."/>
            <person name="Yoshida Y."/>
            <person name="Fujiwara M."/>
            <person name="Mori M."/>
            <person name="Tomita M."/>
            <person name="Arakawa K."/>
        </authorList>
    </citation>
    <scope>NUCLEOTIDE SEQUENCE [LARGE SCALE GENOMIC DNA]</scope>
</reference>
<keyword evidence="2" id="KW-1185">Reference proteome</keyword>
<dbReference type="EMBL" id="BGPR01002923">
    <property type="protein sequence ID" value="GBM81092.1"/>
    <property type="molecule type" value="Genomic_DNA"/>
</dbReference>
<proteinExistence type="predicted"/>